<evidence type="ECO:0000313" key="2">
    <source>
        <dbReference type="EMBL" id="NMG24913.1"/>
    </source>
</evidence>
<comment type="similarity">
    <text evidence="1">Belongs to the UPF0276 family.</text>
</comment>
<sequence length="286" mass="31269">MPLPSDPATRPRRIPRRAGIGLRAPHYRRLLDELPDVGWLEVHSENYFGDGGQPLHYLERARAHYPLSLHGVGLSLGSAQPLDRGHLARLAALLRRFEPDLVSEHLSWGAVPGRHLNDLLPLPYTEEALAVTAAHVAEVQDALGRPILVENISSYLRFRHSTIGEAEFIAALAAQTGCGILLDVNNIHVSAANHGFDAAAYVEAIPVAAVREIHLAGFDRIGELLVDTHGTRVAPPVWALYRLALTRFGAVPTLIEWDTDLPELDVLLAEAATAERFMEAHRALAA</sequence>
<reference evidence="2" key="1">
    <citation type="submission" date="2019-12" db="EMBL/GenBank/DDBJ databases">
        <title>Comparative genomics gives insights into the taxonomy of the Azoarcus-Aromatoleum group and reveals separate origins of nif in the plant-associated Azoarcus and non-plant-associated Aromatoleum sub-groups.</title>
        <authorList>
            <person name="Lafos M."/>
            <person name="Maluk M."/>
            <person name="Batista M."/>
            <person name="Junghare M."/>
            <person name="Carmona M."/>
            <person name="Faoro H."/>
            <person name="Cruz L.M."/>
            <person name="Battistoni F."/>
            <person name="De Souza E."/>
            <person name="Pedrosa F."/>
            <person name="Chen W.-M."/>
            <person name="Poole P.S."/>
            <person name="Dixon R.A."/>
            <person name="James E.K."/>
        </authorList>
    </citation>
    <scope>NUCLEOTIDE SEQUENCE</scope>
    <source>
        <strain evidence="2">LuFRes1</strain>
    </source>
</reference>
<dbReference type="RefSeq" id="WP_169118286.1">
    <property type="nucleotide sequence ID" value="NZ_WTVG02000040.1"/>
</dbReference>
<evidence type="ECO:0000313" key="3">
    <source>
        <dbReference type="Proteomes" id="UP000615989"/>
    </source>
</evidence>
<evidence type="ECO:0000256" key="1">
    <source>
        <dbReference type="HAMAP-Rule" id="MF_00697"/>
    </source>
</evidence>
<dbReference type="PANTHER" id="PTHR42194">
    <property type="entry name" value="UPF0276 PROTEIN HI_1600"/>
    <property type="match status" value="1"/>
</dbReference>
<dbReference type="SUPFAM" id="SSF51658">
    <property type="entry name" value="Xylose isomerase-like"/>
    <property type="match status" value="1"/>
</dbReference>
<name>A0ABX1PK49_9RHOO</name>
<dbReference type="Pfam" id="PF05114">
    <property type="entry name" value="MbnB_TglH_ChrH"/>
    <property type="match status" value="1"/>
</dbReference>
<dbReference type="Proteomes" id="UP000615989">
    <property type="component" value="Unassembled WGS sequence"/>
</dbReference>
<dbReference type="HAMAP" id="MF_00697">
    <property type="entry name" value="UPF0276"/>
    <property type="match status" value="1"/>
</dbReference>
<dbReference type="PANTHER" id="PTHR42194:SF1">
    <property type="entry name" value="UPF0276 PROTEIN HI_1600"/>
    <property type="match status" value="1"/>
</dbReference>
<protein>
    <recommendedName>
        <fullName evidence="1">UPF0276 protein GO606_09290</fullName>
    </recommendedName>
</protein>
<dbReference type="NCBIfam" id="NF003818">
    <property type="entry name" value="PRK05409.1"/>
    <property type="match status" value="1"/>
</dbReference>
<gene>
    <name evidence="2" type="ORF">GO606_09290</name>
</gene>
<dbReference type="InterPro" id="IPR007801">
    <property type="entry name" value="MbnB/TglH/ChrH"/>
</dbReference>
<proteinExistence type="inferred from homology"/>
<dbReference type="InterPro" id="IPR036237">
    <property type="entry name" value="Xyl_isomerase-like_sf"/>
</dbReference>
<keyword evidence="3" id="KW-1185">Reference proteome</keyword>
<dbReference type="Gene3D" id="3.20.20.150">
    <property type="entry name" value="Divalent-metal-dependent TIM barrel enzymes"/>
    <property type="match status" value="1"/>
</dbReference>
<accession>A0ABX1PK49</accession>
<comment type="caution">
    <text evidence="2">The sequence shown here is derived from an EMBL/GenBank/DDBJ whole genome shotgun (WGS) entry which is preliminary data.</text>
</comment>
<dbReference type="EMBL" id="WTVG01000021">
    <property type="protein sequence ID" value="NMG24913.1"/>
    <property type="molecule type" value="Genomic_DNA"/>
</dbReference>
<organism evidence="2 3">
    <name type="scientific">Aromatoleum anaerobium</name>
    <dbReference type="NCBI Taxonomy" id="182180"/>
    <lineage>
        <taxon>Bacteria</taxon>
        <taxon>Pseudomonadati</taxon>
        <taxon>Pseudomonadota</taxon>
        <taxon>Betaproteobacteria</taxon>
        <taxon>Rhodocyclales</taxon>
        <taxon>Rhodocyclaceae</taxon>
        <taxon>Aromatoleum</taxon>
    </lineage>
</organism>